<accession>A0ABP0X7K4</accession>
<feature type="compositionally biased region" description="Polar residues" evidence="1">
    <location>
        <begin position="287"/>
        <end position="301"/>
    </location>
</feature>
<dbReference type="EMBL" id="OZ020101">
    <property type="protein sequence ID" value="CAK9275092.1"/>
    <property type="molecule type" value="Genomic_DNA"/>
</dbReference>
<organism evidence="2 3">
    <name type="scientific">Sphagnum jensenii</name>
    <dbReference type="NCBI Taxonomy" id="128206"/>
    <lineage>
        <taxon>Eukaryota</taxon>
        <taxon>Viridiplantae</taxon>
        <taxon>Streptophyta</taxon>
        <taxon>Embryophyta</taxon>
        <taxon>Bryophyta</taxon>
        <taxon>Sphagnophytina</taxon>
        <taxon>Sphagnopsida</taxon>
        <taxon>Sphagnales</taxon>
        <taxon>Sphagnaceae</taxon>
        <taxon>Sphagnum</taxon>
    </lineage>
</organism>
<reference evidence="2" key="1">
    <citation type="submission" date="2024-02" db="EMBL/GenBank/DDBJ databases">
        <authorList>
            <consortium name="ELIXIR-Norway"/>
            <consortium name="Elixir Norway"/>
        </authorList>
    </citation>
    <scope>NUCLEOTIDE SEQUENCE</scope>
</reference>
<evidence type="ECO:0000256" key="1">
    <source>
        <dbReference type="SAM" id="MobiDB-lite"/>
    </source>
</evidence>
<feature type="compositionally biased region" description="Polar residues" evidence="1">
    <location>
        <begin position="40"/>
        <end position="58"/>
    </location>
</feature>
<evidence type="ECO:0000313" key="2">
    <source>
        <dbReference type="EMBL" id="CAK9275092.1"/>
    </source>
</evidence>
<feature type="region of interest" description="Disordered" evidence="1">
    <location>
        <begin position="271"/>
        <end position="350"/>
    </location>
</feature>
<evidence type="ECO:0000313" key="3">
    <source>
        <dbReference type="Proteomes" id="UP001497444"/>
    </source>
</evidence>
<feature type="region of interest" description="Disordered" evidence="1">
    <location>
        <begin position="40"/>
        <end position="163"/>
    </location>
</feature>
<proteinExistence type="predicted"/>
<dbReference type="Proteomes" id="UP001497444">
    <property type="component" value="Chromosome 6"/>
</dbReference>
<keyword evidence="3" id="KW-1185">Reference proteome</keyword>
<feature type="region of interest" description="Disordered" evidence="1">
    <location>
        <begin position="790"/>
        <end position="816"/>
    </location>
</feature>
<feature type="compositionally biased region" description="Polar residues" evidence="1">
    <location>
        <begin position="451"/>
        <end position="461"/>
    </location>
</feature>
<feature type="compositionally biased region" description="Basic and acidic residues" evidence="1">
    <location>
        <begin position="115"/>
        <end position="163"/>
    </location>
</feature>
<protein>
    <submittedName>
        <fullName evidence="2">Uncharacterized protein</fullName>
    </submittedName>
</protein>
<feature type="region of interest" description="Disordered" evidence="1">
    <location>
        <begin position="1"/>
        <end position="25"/>
    </location>
</feature>
<dbReference type="PANTHER" id="PTHR34112:SF13">
    <property type="entry name" value="OS04G0448200 PROTEIN"/>
    <property type="match status" value="1"/>
</dbReference>
<name>A0ABP0X7K4_9BRYO</name>
<gene>
    <name evidence="2" type="ORF">CSSPJE1EN1_LOCUS20570</name>
</gene>
<feature type="region of interest" description="Disordered" evidence="1">
    <location>
        <begin position="450"/>
        <end position="477"/>
    </location>
</feature>
<sequence length="816" mass="86520">MDRSEPSLVPEWLKGAGGGAGGASHHHFLSVFADESGVSFSSWQRAQPNGVSTGSSNVDYEPPRNYSTLPDRNYYSAPRRGGTGGGSSSMIERSLQDRESYSRGFTNFSRSPAFRNHEGIDRLDRDAKPGWERDRDWDRDRDRDGRDRDRISGFGGVDDRDRDRERLDTALPFRRPGLVPSLGARYEAEALPLRRSQSMSSTARAVENGEKKMVPGELGGLPTVLPASSGSLTSNMQKAAFERNFPSLGAQERGATGVVVQPNVGHVAVLSPRPLWQAPPTTRLDGTRSSTSSPGLPSNGPSRGLATASGSSGGSIGAEGWSSALAEAPSALTGSSPSVDGTAVTGPTIPNVSSISSVTIVNTTFGTSANPQKMVDALVQNPSRVRTPPQHSVEMQRLEELAWKQSRQLIPMKPSLPKNMGLSPREKLKVKAVRATDVVAQPAGMKVRQGMGSSQVLSSPYSLPAPQRPETAKSSQAGKVVVHKVNKEIVSVLPSTQSKSALKHDSSLLGPVSGGGSLGSSVGNAAIGGANVASTPRKQKQLLDRRAVPIPPVSVPAGSLDGNLGGGSSSKDGLFGTVAGTDDRRPPMPTQNRVDFFNALRKKASVGSAVNTVDKLDVVTTTKSDFVNGKEPVASLSKQGVPSPEDAGGDSLMDSFQLENGDRQLSMTKSLLDRPTIINEFYLSIEGKEKESAINGLIMQEGPNKQLFKPETLPSVVSGGATASEEEEAAFLRSLGWEENAEGGEEALTEEEISAFFQERMRLKTVSAVMQNSSNHHSCKDLRVGSIGNISSGMSSSDSESDDDCHVSHPKTSTTI</sequence>
<feature type="region of interest" description="Disordered" evidence="1">
    <location>
        <begin position="553"/>
        <end position="572"/>
    </location>
</feature>
<dbReference type="PANTHER" id="PTHR34112">
    <property type="entry name" value="C-JUN-AMINO-TERMINAL KINASE-INTERACTING PROTEIN"/>
    <property type="match status" value="1"/>
</dbReference>